<dbReference type="AlphaFoldDB" id="A0A9D9E8M6"/>
<comment type="similarity">
    <text evidence="1">Belongs to the iron-sulfur cluster assembly SufBD family.</text>
</comment>
<reference evidence="4" key="2">
    <citation type="journal article" date="2021" name="PeerJ">
        <title>Extensive microbial diversity within the chicken gut microbiome revealed by metagenomics and culture.</title>
        <authorList>
            <person name="Gilroy R."/>
            <person name="Ravi A."/>
            <person name="Getino M."/>
            <person name="Pursley I."/>
            <person name="Horton D.L."/>
            <person name="Alikhan N.F."/>
            <person name="Baker D."/>
            <person name="Gharbi K."/>
            <person name="Hall N."/>
            <person name="Watson M."/>
            <person name="Adriaenssens E.M."/>
            <person name="Foster-Nyarko E."/>
            <person name="Jarju S."/>
            <person name="Secka A."/>
            <person name="Antonio M."/>
            <person name="Oren A."/>
            <person name="Chaudhuri R.R."/>
            <person name="La Ragione R."/>
            <person name="Hildebrand F."/>
            <person name="Pallen M.J."/>
        </authorList>
    </citation>
    <scope>NUCLEOTIDE SEQUENCE</scope>
    <source>
        <strain evidence="4">C6-149</strain>
    </source>
</reference>
<dbReference type="InterPro" id="IPR011542">
    <property type="entry name" value="SUF_FeS_clus_asmbl_SufD"/>
</dbReference>
<sequence length="421" mass="47235">MIKDRLQKQLISASQKFEEPEWFQNFRLKALKDIDHAPIPHFSKIHYQNWDLLNGQITSSLDLEPTEFNKEIDLPEKNYLIIYGNNLLKANIDSDLIDKGLIVTDFKTALHDYPKLVKEYLNSAFKNSPSKFVNFNTAFMSNGLFVYVPKDLVISDVISVYCILPSDNNRTFAHRVLMIGDVNSELNILENYIGSSKCVSLVEEFYLKDNAKLKFNAVDNFGINSDVYLKRQFELNTNADLSWINGSVSDSNVVNDFLVNLNGENSHADFKAVALSSKKQTQGFNTRINNLGLHTVGHILQRGVILDSSHLIFNGIGQIVKGARGSDAQQESRVLMLSKNGSGDANPILLIDENDVTAGHAASVGRINESQLYYLMSRGLSEYSAQKVVILGFLNDILSEIPLDGLRQSLNNLIERKLKIG</sequence>
<dbReference type="Pfam" id="PF19295">
    <property type="entry name" value="SufBD_N"/>
    <property type="match status" value="1"/>
</dbReference>
<dbReference type="SUPFAM" id="SSF101960">
    <property type="entry name" value="Stabilizer of iron transporter SufD"/>
    <property type="match status" value="1"/>
</dbReference>
<dbReference type="NCBIfam" id="TIGR01981">
    <property type="entry name" value="sufD"/>
    <property type="match status" value="1"/>
</dbReference>
<protein>
    <submittedName>
        <fullName evidence="4">Fe-S cluster assembly protein SufD</fullName>
    </submittedName>
</protein>
<dbReference type="InterPro" id="IPR000825">
    <property type="entry name" value="SUF_FeS_clus_asmbl_SufBD_core"/>
</dbReference>
<feature type="domain" description="SUF system FeS cluster assembly SufBD N-terminal" evidence="3">
    <location>
        <begin position="79"/>
        <end position="159"/>
    </location>
</feature>
<dbReference type="Proteomes" id="UP000823614">
    <property type="component" value="Unassembled WGS sequence"/>
</dbReference>
<reference evidence="4" key="1">
    <citation type="submission" date="2020-10" db="EMBL/GenBank/DDBJ databases">
        <authorList>
            <person name="Gilroy R."/>
        </authorList>
    </citation>
    <scope>NUCLEOTIDE SEQUENCE</scope>
    <source>
        <strain evidence="4">C6-149</strain>
    </source>
</reference>
<dbReference type="GO" id="GO:0016226">
    <property type="term" value="P:iron-sulfur cluster assembly"/>
    <property type="evidence" value="ECO:0007669"/>
    <property type="project" value="InterPro"/>
</dbReference>
<comment type="caution">
    <text evidence="4">The sequence shown here is derived from an EMBL/GenBank/DDBJ whole genome shotgun (WGS) entry which is preliminary data.</text>
</comment>
<name>A0A9D9E8M6_9LACO</name>
<evidence type="ECO:0000259" key="3">
    <source>
        <dbReference type="Pfam" id="PF19295"/>
    </source>
</evidence>
<dbReference type="PANTHER" id="PTHR30508">
    <property type="entry name" value="FES CLUSTER ASSEMBLY PROTEIN SUF"/>
    <property type="match status" value="1"/>
</dbReference>
<feature type="domain" description="SUF system FeS cluster assembly SufBD core" evidence="2">
    <location>
        <begin position="168"/>
        <end position="393"/>
    </location>
</feature>
<dbReference type="InterPro" id="IPR045595">
    <property type="entry name" value="SufBD_N"/>
</dbReference>
<evidence type="ECO:0000256" key="1">
    <source>
        <dbReference type="ARBA" id="ARBA00043967"/>
    </source>
</evidence>
<dbReference type="PANTHER" id="PTHR30508:SF1">
    <property type="entry name" value="UPF0051 PROTEIN ABCI8, CHLOROPLASTIC-RELATED"/>
    <property type="match status" value="1"/>
</dbReference>
<proteinExistence type="inferred from homology"/>
<dbReference type="InterPro" id="IPR037284">
    <property type="entry name" value="SUF_FeS_clus_asmbl_SufBD_sf"/>
</dbReference>
<evidence type="ECO:0000313" key="4">
    <source>
        <dbReference type="EMBL" id="MBO8442088.1"/>
    </source>
</evidence>
<dbReference type="EMBL" id="JADIMP010000103">
    <property type="protein sequence ID" value="MBO8442088.1"/>
    <property type="molecule type" value="Genomic_DNA"/>
</dbReference>
<dbReference type="InterPro" id="IPR055346">
    <property type="entry name" value="Fe-S_cluster_assembly_SufBD"/>
</dbReference>
<accession>A0A9D9E8M6</accession>
<gene>
    <name evidence="4" type="primary">sufD</name>
    <name evidence="4" type="ORF">IAA89_06665</name>
</gene>
<dbReference type="Pfam" id="PF01458">
    <property type="entry name" value="SUFBD_core"/>
    <property type="match status" value="1"/>
</dbReference>
<evidence type="ECO:0000313" key="5">
    <source>
        <dbReference type="Proteomes" id="UP000823614"/>
    </source>
</evidence>
<organism evidence="4 5">
    <name type="scientific">Candidatus Gallilactobacillus intestinavium</name>
    <dbReference type="NCBI Taxonomy" id="2840838"/>
    <lineage>
        <taxon>Bacteria</taxon>
        <taxon>Bacillati</taxon>
        <taxon>Bacillota</taxon>
        <taxon>Bacilli</taxon>
        <taxon>Lactobacillales</taxon>
        <taxon>Lactobacillaceae</taxon>
        <taxon>Lactobacillaceae incertae sedis</taxon>
        <taxon>Candidatus Gallilactobacillus</taxon>
    </lineage>
</organism>
<evidence type="ECO:0000259" key="2">
    <source>
        <dbReference type="Pfam" id="PF01458"/>
    </source>
</evidence>